<reference evidence="3" key="1">
    <citation type="journal article" date="2019" name="Int. J. Syst. Evol. Microbiol.">
        <title>The Global Catalogue of Microorganisms (GCM) 10K type strain sequencing project: providing services to taxonomists for standard genome sequencing and annotation.</title>
        <authorList>
            <consortium name="The Broad Institute Genomics Platform"/>
            <consortium name="The Broad Institute Genome Sequencing Center for Infectious Disease"/>
            <person name="Wu L."/>
            <person name="Ma J."/>
        </authorList>
    </citation>
    <scope>NUCLEOTIDE SEQUENCE [LARGE SCALE GENOMIC DNA]</scope>
    <source>
        <strain evidence="3">JCM 16021</strain>
    </source>
</reference>
<comment type="caution">
    <text evidence="2">The sequence shown here is derived from an EMBL/GenBank/DDBJ whole genome shotgun (WGS) entry which is preliminary data.</text>
</comment>
<accession>A0ABP5K3M9</accession>
<keyword evidence="3" id="KW-1185">Reference proteome</keyword>
<dbReference type="RefSeq" id="WP_344304129.1">
    <property type="nucleotide sequence ID" value="NZ_BAAAQQ010000012.1"/>
</dbReference>
<gene>
    <name evidence="2" type="ORF">GCM10009843_25440</name>
</gene>
<organism evidence="2 3">
    <name type="scientific">Nocardioides bigeumensis</name>
    <dbReference type="NCBI Taxonomy" id="433657"/>
    <lineage>
        <taxon>Bacteria</taxon>
        <taxon>Bacillati</taxon>
        <taxon>Actinomycetota</taxon>
        <taxon>Actinomycetes</taxon>
        <taxon>Propionibacteriales</taxon>
        <taxon>Nocardioidaceae</taxon>
        <taxon>Nocardioides</taxon>
    </lineage>
</organism>
<dbReference type="InterPro" id="IPR046879">
    <property type="entry name" value="KANL3/Tex30_Abhydrolase"/>
</dbReference>
<dbReference type="SUPFAM" id="SSF53474">
    <property type="entry name" value="alpha/beta-Hydrolases"/>
    <property type="match status" value="1"/>
</dbReference>
<name>A0ABP5K3M9_9ACTN</name>
<dbReference type="PANTHER" id="PTHR13136">
    <property type="entry name" value="TESTIS DEVELOPMENT PROTEIN PRTD"/>
    <property type="match status" value="1"/>
</dbReference>
<dbReference type="PANTHER" id="PTHR13136:SF11">
    <property type="entry name" value="TESTIS-EXPRESSED PROTEIN 30"/>
    <property type="match status" value="1"/>
</dbReference>
<dbReference type="InterPro" id="IPR026555">
    <property type="entry name" value="NSL3/Tex30"/>
</dbReference>
<dbReference type="GO" id="GO:0016787">
    <property type="term" value="F:hydrolase activity"/>
    <property type="evidence" value="ECO:0007669"/>
    <property type="project" value="UniProtKB-KW"/>
</dbReference>
<dbReference type="Gene3D" id="3.40.50.1820">
    <property type="entry name" value="alpha/beta hydrolase"/>
    <property type="match status" value="1"/>
</dbReference>
<evidence type="ECO:0000259" key="1">
    <source>
        <dbReference type="Pfam" id="PF20408"/>
    </source>
</evidence>
<proteinExistence type="predicted"/>
<evidence type="ECO:0000313" key="2">
    <source>
        <dbReference type="EMBL" id="GAA2126729.1"/>
    </source>
</evidence>
<dbReference type="Proteomes" id="UP001500575">
    <property type="component" value="Unassembled WGS sequence"/>
</dbReference>
<keyword evidence="2" id="KW-0378">Hydrolase</keyword>
<protein>
    <submittedName>
        <fullName evidence="2">Alpha/beta hydrolase</fullName>
    </submittedName>
</protein>
<feature type="domain" description="KANL3/Tex30 alpha/beta hydrolase-like" evidence="1">
    <location>
        <begin position="24"/>
        <end position="161"/>
    </location>
</feature>
<dbReference type="EMBL" id="BAAAQQ010000012">
    <property type="protein sequence ID" value="GAA2126729.1"/>
    <property type="molecule type" value="Genomic_DNA"/>
</dbReference>
<dbReference type="InterPro" id="IPR029058">
    <property type="entry name" value="AB_hydrolase_fold"/>
</dbReference>
<dbReference type="Pfam" id="PF20408">
    <property type="entry name" value="Abhydrolase_11"/>
    <property type="match status" value="1"/>
</dbReference>
<sequence>MPGIEVATPSGPARIHPAPVDDARAVLLLGHSAGGGVDDRALQAARTGAAAAGVSTVLLEMPYRVAGSKRPHGPAEADAAWLAVVAHLREHVPDLVLVSGGRSYGGRIACRTSAAAGAAGVLCLAFPLDPSYGSSRQHELDAVSAPMLVVQGERDPFGRPAPAPPLREVVLVRGDHSLRTALPDVTAHVREWLAGVLGG</sequence>
<evidence type="ECO:0000313" key="3">
    <source>
        <dbReference type="Proteomes" id="UP001500575"/>
    </source>
</evidence>